<dbReference type="InterPro" id="IPR052542">
    <property type="entry name" value="Cholesterol_Oxidase"/>
</dbReference>
<evidence type="ECO:0000256" key="4">
    <source>
        <dbReference type="ARBA" id="ARBA00022827"/>
    </source>
</evidence>
<keyword evidence="7" id="KW-1185">Reference proteome</keyword>
<dbReference type="InterPro" id="IPR036188">
    <property type="entry name" value="FAD/NAD-bd_sf"/>
</dbReference>
<evidence type="ECO:0000256" key="5">
    <source>
        <dbReference type="ARBA" id="ARBA00023002"/>
    </source>
</evidence>
<sequence length="207" mass="23538">MAEEHYDAIVIGSGFGGSIAAYRLAEKGIKTLVLERGKWWPITDRQDTFCTYREPDGRAAWLSDETVMFEPKPINKYVGLLERHIEDGITVWCAAGVGGGSLVYNTVLYQPSRANWNRVFPPEIPYDEMDAVYYPRVRSVIKPSPIPGDVLESDYYLSTRIMTEQASLAGMKVRRADLGSDWDVVRQELQGEKKTGGHRWRNLVRHQ</sequence>
<accession>A0ABX1TGX5</accession>
<keyword evidence="5" id="KW-0560">Oxidoreductase</keyword>
<evidence type="ECO:0000313" key="7">
    <source>
        <dbReference type="Proteomes" id="UP000760480"/>
    </source>
</evidence>
<dbReference type="Pfam" id="PF13450">
    <property type="entry name" value="NAD_binding_8"/>
    <property type="match status" value="1"/>
</dbReference>
<dbReference type="Proteomes" id="UP000760480">
    <property type="component" value="Unassembled WGS sequence"/>
</dbReference>
<gene>
    <name evidence="6" type="ORF">E4P82_01230</name>
</gene>
<comment type="cofactor">
    <cofactor evidence="1">
        <name>FAD</name>
        <dbReference type="ChEBI" id="CHEBI:57692"/>
    </cofactor>
</comment>
<evidence type="ECO:0000256" key="1">
    <source>
        <dbReference type="ARBA" id="ARBA00001974"/>
    </source>
</evidence>
<evidence type="ECO:0000256" key="2">
    <source>
        <dbReference type="ARBA" id="ARBA00010790"/>
    </source>
</evidence>
<dbReference type="PANTHER" id="PTHR47470">
    <property type="entry name" value="CHOLESTEROL OXIDASE"/>
    <property type="match status" value="1"/>
</dbReference>
<keyword evidence="4" id="KW-0274">FAD</keyword>
<proteinExistence type="inferred from homology"/>
<name>A0ABX1TGX5_9GAMM</name>
<dbReference type="SUPFAM" id="SSF51905">
    <property type="entry name" value="FAD/NAD(P)-binding domain"/>
    <property type="match status" value="1"/>
</dbReference>
<dbReference type="EMBL" id="SPMZ01000004">
    <property type="protein sequence ID" value="NMQ17942.1"/>
    <property type="molecule type" value="Genomic_DNA"/>
</dbReference>
<comment type="caution">
    <text evidence="6">The sequence shown here is derived from an EMBL/GenBank/DDBJ whole genome shotgun (WGS) entry which is preliminary data.</text>
</comment>
<evidence type="ECO:0000256" key="3">
    <source>
        <dbReference type="ARBA" id="ARBA00022630"/>
    </source>
</evidence>
<organism evidence="6 7">
    <name type="scientific">Candidatus Competibacter phosphatis</name>
    <dbReference type="NCBI Taxonomy" id="221280"/>
    <lineage>
        <taxon>Bacteria</taxon>
        <taxon>Pseudomonadati</taxon>
        <taxon>Pseudomonadota</taxon>
        <taxon>Gammaproteobacteria</taxon>
        <taxon>Candidatus Competibacteraceae</taxon>
        <taxon>Candidatus Competibacter</taxon>
    </lineage>
</organism>
<keyword evidence="3" id="KW-0285">Flavoprotein</keyword>
<reference evidence="6 7" key="1">
    <citation type="submission" date="2019-03" db="EMBL/GenBank/DDBJ databases">
        <title>Metabolic reconstructions from genomes of highly enriched 'Candidatus Accumulibacter' and 'Candidatus Competibacter' bioreactor populations.</title>
        <authorList>
            <person name="Annavajhala M.K."/>
            <person name="Welles L."/>
            <person name="Abbas B."/>
            <person name="Sorokin D."/>
            <person name="Park H."/>
            <person name="Van Loosdrecht M."/>
            <person name="Chandran K."/>
        </authorList>
    </citation>
    <scope>NUCLEOTIDE SEQUENCE [LARGE SCALE GENOMIC DNA]</scope>
    <source>
        <strain evidence="6 7">SBR_G</strain>
    </source>
</reference>
<dbReference type="RefSeq" id="WP_169247198.1">
    <property type="nucleotide sequence ID" value="NZ_SPMZ01000004.1"/>
</dbReference>
<protein>
    <submittedName>
        <fullName evidence="6">GMC family oxidoreductase</fullName>
    </submittedName>
</protein>
<dbReference type="PANTHER" id="PTHR47470:SF1">
    <property type="entry name" value="FAD-DEPENDENT OXIDOREDUCTASE 2 FAD BINDING DOMAIN-CONTAINING PROTEIN"/>
    <property type="match status" value="1"/>
</dbReference>
<comment type="similarity">
    <text evidence="2">Belongs to the GMC oxidoreductase family.</text>
</comment>
<dbReference type="Gene3D" id="3.50.50.60">
    <property type="entry name" value="FAD/NAD(P)-binding domain"/>
    <property type="match status" value="1"/>
</dbReference>
<evidence type="ECO:0000313" key="6">
    <source>
        <dbReference type="EMBL" id="NMQ17942.1"/>
    </source>
</evidence>